<feature type="transmembrane region" description="Helical" evidence="2">
    <location>
        <begin position="239"/>
        <end position="265"/>
    </location>
</feature>
<keyword evidence="4" id="KW-1185">Reference proteome</keyword>
<evidence type="ECO:0000256" key="2">
    <source>
        <dbReference type="SAM" id="Phobius"/>
    </source>
</evidence>
<dbReference type="Proteomes" id="UP000593566">
    <property type="component" value="Unassembled WGS sequence"/>
</dbReference>
<organism evidence="3 4">
    <name type="scientific">Letharia lupina</name>
    <dbReference type="NCBI Taxonomy" id="560253"/>
    <lineage>
        <taxon>Eukaryota</taxon>
        <taxon>Fungi</taxon>
        <taxon>Dikarya</taxon>
        <taxon>Ascomycota</taxon>
        <taxon>Pezizomycotina</taxon>
        <taxon>Lecanoromycetes</taxon>
        <taxon>OSLEUM clade</taxon>
        <taxon>Lecanoromycetidae</taxon>
        <taxon>Lecanorales</taxon>
        <taxon>Lecanorineae</taxon>
        <taxon>Parmeliaceae</taxon>
        <taxon>Letharia</taxon>
    </lineage>
</organism>
<reference evidence="3 4" key="1">
    <citation type="journal article" date="2020" name="Genomics">
        <title>Complete, high-quality genomes from long-read metagenomic sequencing of two wolf lichen thalli reveals enigmatic genome architecture.</title>
        <authorList>
            <person name="McKenzie S.K."/>
            <person name="Walston R.F."/>
            <person name="Allen J.L."/>
        </authorList>
    </citation>
    <scope>NUCLEOTIDE SEQUENCE [LARGE SCALE GENOMIC DNA]</scope>
    <source>
        <strain evidence="3">WasteWater1</strain>
    </source>
</reference>
<sequence>MSPSPQNSNNDEEGRNAASKTPYLHLADSYAPPEIKLHSRASSVSTRGFKKDERKATSRQRILDGATMHTRSMSIKGDDNGATMRTRSKSIKGDDMASDLPSDMKADNPTSRADHNRSVSRGRTATRRRSVGLNSASTAHGPGKGEMSDPSVASILRPRPLPKQAAKRDTLHMPPSSDLGKKRGGVGSPSGPGISGNTGATGIDSDISEDREDRRPSATTTIARQPARKASRARPAGKIWSWAWITCSSSIFGLIAVAVTLAYMTGCESPSVAIQKFWDLVLQAGAGVTSAYIWVLCATQQLYQRLPPVRAAPRYSSGERLSVALGQTYTDLSQALAASDSLYQAPALISQRRSEALRFRLPEGSLTRKPLQLFLRQTVHIDEDLLRLILYLGQISTLTLRQQQETTDTLRFIRRVEYFGTFQMLRVRVVGVSTQESQLKTRLEEHFRYLNESIRVAEKAAHQVLQQYVTLASTTEAIRQSSLGDEERFLFIKSEAASQLGWVKKTSVQLFGLAEPEDLVEISQNVELARGIHNWTQNVVDSLQRVTLHLSYAKANIGLLVEIISHNSTVIWDVADKDRKITEFLAQVSDGVELLTYNTAAYDQLLWDGHI</sequence>
<gene>
    <name evidence="3" type="ORF">HO133_000020</name>
</gene>
<evidence type="ECO:0000256" key="1">
    <source>
        <dbReference type="SAM" id="MobiDB-lite"/>
    </source>
</evidence>
<feature type="transmembrane region" description="Helical" evidence="2">
    <location>
        <begin position="277"/>
        <end position="295"/>
    </location>
</feature>
<proteinExistence type="predicted"/>
<comment type="caution">
    <text evidence="3">The sequence shown here is derived from an EMBL/GenBank/DDBJ whole genome shotgun (WGS) entry which is preliminary data.</text>
</comment>
<keyword evidence="2" id="KW-1133">Transmembrane helix</keyword>
<protein>
    <submittedName>
        <fullName evidence="3">Uncharacterized protein</fullName>
    </submittedName>
</protein>
<evidence type="ECO:0000313" key="3">
    <source>
        <dbReference type="EMBL" id="KAF6230761.1"/>
    </source>
</evidence>
<feature type="compositionally biased region" description="Gly residues" evidence="1">
    <location>
        <begin position="185"/>
        <end position="196"/>
    </location>
</feature>
<dbReference type="AlphaFoldDB" id="A0A8H6L0A3"/>
<feature type="region of interest" description="Disordered" evidence="1">
    <location>
        <begin position="1"/>
        <end position="23"/>
    </location>
</feature>
<keyword evidence="2" id="KW-0812">Transmembrane</keyword>
<keyword evidence="2" id="KW-0472">Membrane</keyword>
<evidence type="ECO:0000313" key="4">
    <source>
        <dbReference type="Proteomes" id="UP000593566"/>
    </source>
</evidence>
<feature type="compositionally biased region" description="Basic and acidic residues" evidence="1">
    <location>
        <begin position="102"/>
        <end position="117"/>
    </location>
</feature>
<accession>A0A8H6L0A3</accession>
<dbReference type="EMBL" id="JACCJB010000001">
    <property type="protein sequence ID" value="KAF6230761.1"/>
    <property type="molecule type" value="Genomic_DNA"/>
</dbReference>
<feature type="region of interest" description="Disordered" evidence="1">
    <location>
        <begin position="38"/>
        <end position="230"/>
    </location>
</feature>
<dbReference type="RefSeq" id="XP_037157834.1">
    <property type="nucleotide sequence ID" value="XM_037290960.1"/>
</dbReference>
<name>A0A8H6L0A3_9LECA</name>
<feature type="compositionally biased region" description="Basic residues" evidence="1">
    <location>
        <begin position="118"/>
        <end position="130"/>
    </location>
</feature>
<dbReference type="GeneID" id="59328439"/>